<evidence type="ECO:0000313" key="10">
    <source>
        <dbReference type="EMBL" id="MFB9887525.1"/>
    </source>
</evidence>
<evidence type="ECO:0000256" key="5">
    <source>
        <dbReference type="ARBA" id="ARBA00023002"/>
    </source>
</evidence>
<dbReference type="RefSeq" id="WP_027312693.1">
    <property type="nucleotide sequence ID" value="NZ_JBHLZN010000005.1"/>
</dbReference>
<dbReference type="Proteomes" id="UP001589628">
    <property type="component" value="Unassembled WGS sequence"/>
</dbReference>
<evidence type="ECO:0000259" key="9">
    <source>
        <dbReference type="SMART" id="SM00984"/>
    </source>
</evidence>
<comment type="similarity">
    <text evidence="2 8">Belongs to the UDP-glucose/GDP-mannose dehydrogenase family.</text>
</comment>
<dbReference type="EMBL" id="JBHLZN010000005">
    <property type="protein sequence ID" value="MFB9887525.1"/>
    <property type="molecule type" value="Genomic_DNA"/>
</dbReference>
<protein>
    <recommendedName>
        <fullName evidence="4 8">UDP-glucose 6-dehydrogenase</fullName>
        <ecNumber evidence="3 8">1.1.1.22</ecNumber>
    </recommendedName>
</protein>
<proteinExistence type="inferred from homology"/>
<dbReference type="InterPro" id="IPR036220">
    <property type="entry name" value="UDP-Glc/GDP-Man_DH_C_sf"/>
</dbReference>
<accession>A0ABV5ZE14</accession>
<dbReference type="NCBIfam" id="TIGR03026">
    <property type="entry name" value="NDP-sugDHase"/>
    <property type="match status" value="1"/>
</dbReference>
<evidence type="ECO:0000256" key="7">
    <source>
        <dbReference type="ARBA" id="ARBA00047473"/>
    </source>
</evidence>
<dbReference type="InterPro" id="IPR028357">
    <property type="entry name" value="UDPglc_DH_bac"/>
</dbReference>
<evidence type="ECO:0000256" key="4">
    <source>
        <dbReference type="ARBA" id="ARBA00015132"/>
    </source>
</evidence>
<keyword evidence="11" id="KW-1185">Reference proteome</keyword>
<comment type="caution">
    <text evidence="10">The sequence shown here is derived from an EMBL/GenBank/DDBJ whole genome shotgun (WGS) entry which is preliminary data.</text>
</comment>
<dbReference type="EC" id="1.1.1.22" evidence="3 8"/>
<dbReference type="InterPro" id="IPR008927">
    <property type="entry name" value="6-PGluconate_DH-like_C_sf"/>
</dbReference>
<dbReference type="SMART" id="SM00984">
    <property type="entry name" value="UDPG_MGDP_dh_C"/>
    <property type="match status" value="1"/>
</dbReference>
<evidence type="ECO:0000256" key="2">
    <source>
        <dbReference type="ARBA" id="ARBA00006601"/>
    </source>
</evidence>
<dbReference type="SUPFAM" id="SSF51735">
    <property type="entry name" value="NAD(P)-binding Rossmann-fold domains"/>
    <property type="match status" value="1"/>
</dbReference>
<keyword evidence="6 8" id="KW-0520">NAD</keyword>
<organism evidence="10 11">
    <name type="scientific">Balneatrix alpica</name>
    <dbReference type="NCBI Taxonomy" id="75684"/>
    <lineage>
        <taxon>Bacteria</taxon>
        <taxon>Pseudomonadati</taxon>
        <taxon>Pseudomonadota</taxon>
        <taxon>Gammaproteobacteria</taxon>
        <taxon>Oceanospirillales</taxon>
        <taxon>Balneatrichaceae</taxon>
        <taxon>Balneatrix</taxon>
    </lineage>
</organism>
<dbReference type="Gene3D" id="1.20.5.100">
    <property type="entry name" value="Cytochrome c1, transmembrane anchor, C-terminal"/>
    <property type="match status" value="1"/>
</dbReference>
<dbReference type="Pfam" id="PF00984">
    <property type="entry name" value="UDPG_MGDP_dh"/>
    <property type="match status" value="1"/>
</dbReference>
<gene>
    <name evidence="10" type="ORF">ACFFLH_13980</name>
</gene>
<dbReference type="InterPro" id="IPR014027">
    <property type="entry name" value="UDP-Glc/GDP-Man_DH_C"/>
</dbReference>
<evidence type="ECO:0000256" key="1">
    <source>
        <dbReference type="ARBA" id="ARBA00004701"/>
    </source>
</evidence>
<dbReference type="InterPro" id="IPR014026">
    <property type="entry name" value="UDP-Glc/GDP-Man_DH_dimer"/>
</dbReference>
<dbReference type="SUPFAM" id="SSF48179">
    <property type="entry name" value="6-phosphogluconate dehydrogenase C-terminal domain-like"/>
    <property type="match status" value="1"/>
</dbReference>
<comment type="catalytic activity">
    <reaction evidence="7 8">
        <text>UDP-alpha-D-glucose + 2 NAD(+) + H2O = UDP-alpha-D-glucuronate + 2 NADH + 3 H(+)</text>
        <dbReference type="Rhea" id="RHEA:23596"/>
        <dbReference type="ChEBI" id="CHEBI:15377"/>
        <dbReference type="ChEBI" id="CHEBI:15378"/>
        <dbReference type="ChEBI" id="CHEBI:57540"/>
        <dbReference type="ChEBI" id="CHEBI:57945"/>
        <dbReference type="ChEBI" id="CHEBI:58052"/>
        <dbReference type="ChEBI" id="CHEBI:58885"/>
        <dbReference type="EC" id="1.1.1.22"/>
    </reaction>
</comment>
<dbReference type="InterPro" id="IPR017476">
    <property type="entry name" value="UDP-Glc/GDP-Man"/>
</dbReference>
<keyword evidence="5 8" id="KW-0560">Oxidoreductase</keyword>
<sequence>MKISVYGLTLNGVVAAVSLAYVGNDVHLVPLPGEHADENWRRTLEDEPGLLPALNKEQLAGRLQVGAAAHALLPGQDVHWLAPEPDAHQWLPDWLCAHELADAPLLIVNQTTAPVGTCEHLQQVLSLDWQRRGYQQELAVVAMPDFIRQGAALANFQRPDCILLGVDAQWPQVLMRDILRPFNRNRDTLMVMSSREAEFTKYVVNGMLATKLSFMNEMANLAETLGVDIERVRQGVGADRRIGPDYIYPGCGFGGASFSADIITLAEQVSRSGSHSNLLGSVLNINEQQKEVLFRKLWQHFNGELQGRRVAIWGAAFKPNTASIRNAPIHVLLKALWAQGCQVAVHDPMALESLRAHYGDRPDLCYSSDPYQVTEGADALMLVTEWKDYWSPDYQRLLQQMSTPLILDGRNIYEPQLMQARGFIYRGIGRG</sequence>
<evidence type="ECO:0000256" key="3">
    <source>
        <dbReference type="ARBA" id="ARBA00012954"/>
    </source>
</evidence>
<evidence type="ECO:0000256" key="8">
    <source>
        <dbReference type="PIRNR" id="PIRNR000124"/>
    </source>
</evidence>
<dbReference type="Pfam" id="PF03720">
    <property type="entry name" value="UDPG_MGDP_dh_C"/>
    <property type="match status" value="1"/>
</dbReference>
<feature type="domain" description="UDP-glucose/GDP-mannose dehydrogenase C-terminal" evidence="9">
    <location>
        <begin position="311"/>
        <end position="415"/>
    </location>
</feature>
<dbReference type="PANTHER" id="PTHR43750">
    <property type="entry name" value="UDP-GLUCOSE 6-DEHYDROGENASE TUAD"/>
    <property type="match status" value="1"/>
</dbReference>
<dbReference type="Pfam" id="PF03721">
    <property type="entry name" value="UDPG_MGDP_dh_N"/>
    <property type="match status" value="1"/>
</dbReference>
<dbReference type="PANTHER" id="PTHR43750:SF3">
    <property type="entry name" value="UDP-GLUCOSE 6-DEHYDROGENASE TUAD"/>
    <property type="match status" value="1"/>
</dbReference>
<dbReference type="PIRSF" id="PIRSF500134">
    <property type="entry name" value="UDPglc_DH_bac"/>
    <property type="match status" value="1"/>
</dbReference>
<reference evidence="10 11" key="1">
    <citation type="submission" date="2024-09" db="EMBL/GenBank/DDBJ databases">
        <authorList>
            <person name="Sun Q."/>
            <person name="Mori K."/>
        </authorList>
    </citation>
    <scope>NUCLEOTIDE SEQUENCE [LARGE SCALE GENOMIC DNA]</scope>
    <source>
        <strain evidence="10 11">ATCC 51285</strain>
    </source>
</reference>
<dbReference type="InterPro" id="IPR036291">
    <property type="entry name" value="NAD(P)-bd_dom_sf"/>
</dbReference>
<evidence type="ECO:0000256" key="6">
    <source>
        <dbReference type="ARBA" id="ARBA00023027"/>
    </source>
</evidence>
<dbReference type="Gene3D" id="3.40.50.720">
    <property type="entry name" value="NAD(P)-binding Rossmann-like Domain"/>
    <property type="match status" value="2"/>
</dbReference>
<dbReference type="InterPro" id="IPR001732">
    <property type="entry name" value="UDP-Glc/GDP-Man_DH_N"/>
</dbReference>
<dbReference type="SUPFAM" id="SSF52413">
    <property type="entry name" value="UDP-glucose/GDP-mannose dehydrogenase C-terminal domain"/>
    <property type="match status" value="1"/>
</dbReference>
<name>A0ABV5ZE14_9GAMM</name>
<dbReference type="PIRSF" id="PIRSF000124">
    <property type="entry name" value="UDPglc_GDPman_dh"/>
    <property type="match status" value="1"/>
</dbReference>
<comment type="pathway">
    <text evidence="1">Nucleotide-sugar biosynthesis; UDP-alpha-D-glucuronate biosynthesis; UDP-alpha-D-glucuronate from UDP-alpha-D-glucose: step 1/1.</text>
</comment>
<evidence type="ECO:0000313" key="11">
    <source>
        <dbReference type="Proteomes" id="UP001589628"/>
    </source>
</evidence>
<dbReference type="GO" id="GO:0016491">
    <property type="term" value="F:oxidoreductase activity"/>
    <property type="evidence" value="ECO:0007669"/>
    <property type="project" value="UniProtKB-KW"/>
</dbReference>